<comment type="caution">
    <text evidence="3">The sequence shown here is derived from an EMBL/GenBank/DDBJ whole genome shotgun (WGS) entry which is preliminary data.</text>
</comment>
<accession>X0VFM9</accession>
<sequence>MKEIIKILQRDINASMEKGNVPGIAISLIDKDRILWTKGFGFTDRSKSRKVDPDTIFCIGSTTKPITAVAFLRAVQKGIVNLDDLLISCYPEFTINSTYGDDEVNKITFRHLLSHYAGLPHMSLESREFYVNEPTFEDNIKNISDTWLVFKVENRFYYSNLGFNLIAYSLQRISNKSYPEYVRDEIVKPLKMESMVYGKKKAQMNQNCAVGYLGLHEALFTDIITYGSTGVYVSVRDLSNFVMFQLNNGVFNKNQILDKELLDEMRKI</sequence>
<dbReference type="Gene3D" id="3.40.710.10">
    <property type="entry name" value="DD-peptidase/beta-lactamase superfamily"/>
    <property type="match status" value="1"/>
</dbReference>
<dbReference type="InterPro" id="IPR051478">
    <property type="entry name" value="Beta-lactamase-like_AB/R"/>
</dbReference>
<dbReference type="PANTHER" id="PTHR22935:SF95">
    <property type="entry name" value="BETA-LACTAMASE-LIKE 1-RELATED"/>
    <property type="match status" value="1"/>
</dbReference>
<evidence type="ECO:0000313" key="3">
    <source>
        <dbReference type="EMBL" id="GAG11278.1"/>
    </source>
</evidence>
<protein>
    <recommendedName>
        <fullName evidence="2">Beta-lactamase-related domain-containing protein</fullName>
    </recommendedName>
</protein>
<dbReference type="Pfam" id="PF00144">
    <property type="entry name" value="Beta-lactamase"/>
    <property type="match status" value="1"/>
</dbReference>
<dbReference type="InterPro" id="IPR001466">
    <property type="entry name" value="Beta-lactam-related"/>
</dbReference>
<evidence type="ECO:0000259" key="2">
    <source>
        <dbReference type="Pfam" id="PF00144"/>
    </source>
</evidence>
<dbReference type="EMBL" id="BARS01023416">
    <property type="protein sequence ID" value="GAG11278.1"/>
    <property type="molecule type" value="Genomic_DNA"/>
</dbReference>
<name>X0VFM9_9ZZZZ</name>
<reference evidence="3" key="1">
    <citation type="journal article" date="2014" name="Front. Microbiol.">
        <title>High frequency of phylogenetically diverse reductive dehalogenase-homologous genes in deep subseafloor sedimentary metagenomes.</title>
        <authorList>
            <person name="Kawai M."/>
            <person name="Futagami T."/>
            <person name="Toyoda A."/>
            <person name="Takaki Y."/>
            <person name="Nishi S."/>
            <person name="Hori S."/>
            <person name="Arai W."/>
            <person name="Tsubouchi T."/>
            <person name="Morono Y."/>
            <person name="Uchiyama I."/>
            <person name="Ito T."/>
            <person name="Fujiyama A."/>
            <person name="Inagaki F."/>
            <person name="Takami H."/>
        </authorList>
    </citation>
    <scope>NUCLEOTIDE SEQUENCE</scope>
    <source>
        <strain evidence="3">Expedition CK06-06</strain>
    </source>
</reference>
<evidence type="ECO:0000256" key="1">
    <source>
        <dbReference type="ARBA" id="ARBA00038473"/>
    </source>
</evidence>
<organism evidence="3">
    <name type="scientific">marine sediment metagenome</name>
    <dbReference type="NCBI Taxonomy" id="412755"/>
    <lineage>
        <taxon>unclassified sequences</taxon>
        <taxon>metagenomes</taxon>
        <taxon>ecological metagenomes</taxon>
    </lineage>
</organism>
<dbReference type="SUPFAM" id="SSF56601">
    <property type="entry name" value="beta-lactamase/transpeptidase-like"/>
    <property type="match status" value="1"/>
</dbReference>
<proteinExistence type="inferred from homology"/>
<comment type="similarity">
    <text evidence="1">Belongs to the beta-lactamase family.</text>
</comment>
<feature type="non-terminal residue" evidence="3">
    <location>
        <position position="268"/>
    </location>
</feature>
<dbReference type="AlphaFoldDB" id="X0VFM9"/>
<gene>
    <name evidence="3" type="ORF">S01H1_37283</name>
</gene>
<dbReference type="InterPro" id="IPR012338">
    <property type="entry name" value="Beta-lactam/transpept-like"/>
</dbReference>
<dbReference type="PANTHER" id="PTHR22935">
    <property type="entry name" value="PENICILLIN-BINDING PROTEIN"/>
    <property type="match status" value="1"/>
</dbReference>
<feature type="domain" description="Beta-lactamase-related" evidence="2">
    <location>
        <begin position="9"/>
        <end position="255"/>
    </location>
</feature>